<dbReference type="EMBL" id="JADPIE010000004">
    <property type="protein sequence ID" value="MBF8437112.1"/>
    <property type="molecule type" value="Genomic_DNA"/>
</dbReference>
<protein>
    <submittedName>
        <fullName evidence="1">Uncharacterized protein</fullName>
    </submittedName>
</protein>
<evidence type="ECO:0000313" key="1">
    <source>
        <dbReference type="EMBL" id="MBF8437112.1"/>
    </source>
</evidence>
<dbReference type="AlphaFoldDB" id="A0A931FAL7"/>
<evidence type="ECO:0000313" key="2">
    <source>
        <dbReference type="Proteomes" id="UP000621436"/>
    </source>
</evidence>
<comment type="caution">
    <text evidence="1">The sequence shown here is derived from an EMBL/GenBank/DDBJ whole genome shotgun (WGS) entry which is preliminary data.</text>
</comment>
<gene>
    <name evidence="1" type="ORF">I0Q91_08490</name>
</gene>
<dbReference type="RefSeq" id="WP_270454056.1">
    <property type="nucleotide sequence ID" value="NZ_JADPIE010000004.1"/>
</dbReference>
<dbReference type="Proteomes" id="UP000621436">
    <property type="component" value="Unassembled WGS sequence"/>
</dbReference>
<reference evidence="1" key="1">
    <citation type="submission" date="2020-11" db="EMBL/GenBank/DDBJ databases">
        <title>Halonatronomonas betainensis gen. nov., sp. nov. a novel haloalkaliphilic representative of the family Halanaerobiacae capable of betaine degradation.</title>
        <authorList>
            <person name="Boltyanskaya Y."/>
            <person name="Kevbrin V."/>
            <person name="Detkova E."/>
            <person name="Grouzdev D.S."/>
            <person name="Koziaeva V."/>
            <person name="Zhilina T."/>
        </authorList>
    </citation>
    <scope>NUCLEOTIDE SEQUENCE</scope>
    <source>
        <strain evidence="1">Z-7014</strain>
    </source>
</reference>
<organism evidence="1 2">
    <name type="scientific">Halonatronomonas betaini</name>
    <dbReference type="NCBI Taxonomy" id="2778430"/>
    <lineage>
        <taxon>Bacteria</taxon>
        <taxon>Bacillati</taxon>
        <taxon>Bacillota</taxon>
        <taxon>Clostridia</taxon>
        <taxon>Halanaerobiales</taxon>
        <taxon>Halarsenatibacteraceae</taxon>
        <taxon>Halonatronomonas</taxon>
    </lineage>
</organism>
<accession>A0A931FAL7</accession>
<name>A0A931FAL7_9FIRM</name>
<sequence>MADKIYYKIQYPMKKAIAKLRKIDTDEKNIKKALENFTETEKGMVKDFIIDWENKNKEKLEKFIQDLKEINY</sequence>
<proteinExistence type="predicted"/>
<keyword evidence="2" id="KW-1185">Reference proteome</keyword>